<comment type="caution">
    <text evidence="1">The sequence shown here is derived from an EMBL/GenBank/DDBJ whole genome shotgun (WGS) entry which is preliminary data.</text>
</comment>
<evidence type="ECO:0000313" key="2">
    <source>
        <dbReference type="Proteomes" id="UP000035932"/>
    </source>
</evidence>
<proteinExistence type="predicted"/>
<dbReference type="AlphaFoldDB" id="A0A0J7AB46"/>
<dbReference type="Proteomes" id="UP000035932">
    <property type="component" value="Unassembled WGS sequence"/>
</dbReference>
<protein>
    <submittedName>
        <fullName evidence="1">Uncharacterized protein</fullName>
    </submittedName>
</protein>
<keyword evidence="2" id="KW-1185">Reference proteome</keyword>
<evidence type="ECO:0000313" key="1">
    <source>
        <dbReference type="EMBL" id="KMO94486.1"/>
    </source>
</evidence>
<sequence>MQFFWSVISFRDGLFRSDIAGTQCPDLIWQPAPETDADASGGATADSGRSGVVTWVRWGAQGSMLTQCPGVSCSEPR</sequence>
<organism evidence="1 2">
    <name type="scientific">Streptomyces roseus</name>
    <dbReference type="NCBI Taxonomy" id="66430"/>
    <lineage>
        <taxon>Bacteria</taxon>
        <taxon>Bacillati</taxon>
        <taxon>Actinomycetota</taxon>
        <taxon>Actinomycetes</taxon>
        <taxon>Kitasatosporales</taxon>
        <taxon>Streptomycetaceae</taxon>
        <taxon>Streptomyces</taxon>
    </lineage>
</organism>
<accession>A0A0J7AB46</accession>
<dbReference type="PATRIC" id="fig|66430.4.peg.1245"/>
<dbReference type="EMBL" id="LFML01000126">
    <property type="protein sequence ID" value="KMO94486.1"/>
    <property type="molecule type" value="Genomic_DNA"/>
</dbReference>
<reference evidence="1 2" key="1">
    <citation type="submission" date="2015-06" db="EMBL/GenBank/DDBJ databases">
        <title>Recapitulation of the evolution of biosynthetic gene clusters reveals hidden chemical diversity on bacterial genomes.</title>
        <authorList>
            <person name="Cruz-Morales P."/>
            <person name="Martinez-Guerrero C."/>
            <person name="Morales-Escalante M.A."/>
            <person name="Yanez-Guerra L.A."/>
            <person name="Kopp J.F."/>
            <person name="Feldmann J."/>
            <person name="Ramos-Aboites H.E."/>
            <person name="Barona-Gomez F."/>
        </authorList>
    </citation>
    <scope>NUCLEOTIDE SEQUENCE [LARGE SCALE GENOMIC DNA]</scope>
    <source>
        <strain evidence="1 2">ATCC 31245</strain>
    </source>
</reference>
<gene>
    <name evidence="1" type="ORF">ACS04_28050</name>
</gene>
<name>A0A0J7AB46_9ACTN</name>